<evidence type="ECO:0000256" key="2">
    <source>
        <dbReference type="ARBA" id="ARBA00023015"/>
    </source>
</evidence>
<evidence type="ECO:0000259" key="5">
    <source>
        <dbReference type="PROSITE" id="PS50949"/>
    </source>
</evidence>
<dbReference type="Gene3D" id="1.10.10.10">
    <property type="entry name" value="Winged helix-like DNA-binding domain superfamily/Winged helix DNA-binding domain"/>
    <property type="match status" value="1"/>
</dbReference>
<evidence type="ECO:0000313" key="7">
    <source>
        <dbReference type="Proteomes" id="UP000184251"/>
    </source>
</evidence>
<dbReference type="STRING" id="1120975.SAMN02746064_01234"/>
<evidence type="ECO:0000256" key="1">
    <source>
        <dbReference type="ARBA" id="ARBA00022491"/>
    </source>
</evidence>
<accession>A0A1M4WH81</accession>
<dbReference type="AlphaFoldDB" id="A0A1M4WH81"/>
<organism evidence="6 7">
    <name type="scientific">Alkalibacter saccharofermentans DSM 14828</name>
    <dbReference type="NCBI Taxonomy" id="1120975"/>
    <lineage>
        <taxon>Bacteria</taxon>
        <taxon>Bacillati</taxon>
        <taxon>Bacillota</taxon>
        <taxon>Clostridia</taxon>
        <taxon>Eubacteriales</taxon>
        <taxon>Eubacteriaceae</taxon>
        <taxon>Alkalibacter</taxon>
    </lineage>
</organism>
<dbReference type="RefSeq" id="WP_073270212.1">
    <property type="nucleotide sequence ID" value="NZ_FQTU01000007.1"/>
</dbReference>
<dbReference type="Pfam" id="PF00392">
    <property type="entry name" value="GntR"/>
    <property type="match status" value="1"/>
</dbReference>
<keyword evidence="1" id="KW-0678">Repressor</keyword>
<dbReference type="InterPro" id="IPR046335">
    <property type="entry name" value="LacI/GalR-like_sensor"/>
</dbReference>
<keyword evidence="3" id="KW-0238">DNA-binding</keyword>
<dbReference type="EMBL" id="FQTU01000007">
    <property type="protein sequence ID" value="SHE80433.1"/>
    <property type="molecule type" value="Genomic_DNA"/>
</dbReference>
<dbReference type="PANTHER" id="PTHR30146">
    <property type="entry name" value="LACI-RELATED TRANSCRIPTIONAL REPRESSOR"/>
    <property type="match status" value="1"/>
</dbReference>
<dbReference type="PRINTS" id="PR00035">
    <property type="entry name" value="HTHGNTR"/>
</dbReference>
<proteinExistence type="predicted"/>
<evidence type="ECO:0000256" key="3">
    <source>
        <dbReference type="ARBA" id="ARBA00023125"/>
    </source>
</evidence>
<dbReference type="CDD" id="cd07377">
    <property type="entry name" value="WHTH_GntR"/>
    <property type="match status" value="1"/>
</dbReference>
<keyword evidence="7" id="KW-1185">Reference proteome</keyword>
<dbReference type="Proteomes" id="UP000184251">
    <property type="component" value="Unassembled WGS sequence"/>
</dbReference>
<evidence type="ECO:0000313" key="6">
    <source>
        <dbReference type="EMBL" id="SHE80433.1"/>
    </source>
</evidence>
<sequence>MENVKYLYDLVYSTLKKEILEGRYPSNSLLPSEREISLRFQVERTTVRKALEILVKDGLVEKKAGVGTKVVFENDINDNEINPVNSNSKGNIIGIFISDDEKNSKKIMQPYYAELFYYLEIEGKNNDCQVIYTTINASTNMAEVLKSQNYLSIIFVSNIDSKYIEMARKMNIPAIILNEHHLGLPTLTYDNVGGAYNVMKHLYSMGHKNIGVITGPESYYTSNEKLTGCLKAVYDFGLILERSNIAIGNWEYQSGFNCAKEIFEGKKDGEKPTALFIFNDMMAIGAIKAIRELGMSIPDDVSIVGFDNMEQLKYTEPDLTTVDTKISTMAKIAIESAVHGPYDLYNTGLIINVPVNLIFRKTVKDISK</sequence>
<keyword evidence="4" id="KW-0804">Transcription</keyword>
<dbReference type="Gene3D" id="3.40.50.2300">
    <property type="match status" value="2"/>
</dbReference>
<dbReference type="SUPFAM" id="SSF53822">
    <property type="entry name" value="Periplasmic binding protein-like I"/>
    <property type="match status" value="1"/>
</dbReference>
<reference evidence="6 7" key="1">
    <citation type="submission" date="2016-11" db="EMBL/GenBank/DDBJ databases">
        <authorList>
            <person name="Jaros S."/>
            <person name="Januszkiewicz K."/>
            <person name="Wedrychowicz H."/>
        </authorList>
    </citation>
    <scope>NUCLEOTIDE SEQUENCE [LARGE SCALE GENOMIC DNA]</scope>
    <source>
        <strain evidence="6 7">DSM 14828</strain>
    </source>
</reference>
<keyword evidence="2" id="KW-0805">Transcription regulation</keyword>
<dbReference type="PANTHER" id="PTHR30146:SF148">
    <property type="entry name" value="HTH-TYPE TRANSCRIPTIONAL REPRESSOR PURR-RELATED"/>
    <property type="match status" value="1"/>
</dbReference>
<dbReference type="GO" id="GO:0003700">
    <property type="term" value="F:DNA-binding transcription factor activity"/>
    <property type="evidence" value="ECO:0007669"/>
    <property type="project" value="InterPro"/>
</dbReference>
<evidence type="ECO:0000256" key="4">
    <source>
        <dbReference type="ARBA" id="ARBA00023163"/>
    </source>
</evidence>
<protein>
    <submittedName>
        <fullName evidence="6">Regulatory protein, gntR family</fullName>
    </submittedName>
</protein>
<dbReference type="InterPro" id="IPR036388">
    <property type="entry name" value="WH-like_DNA-bd_sf"/>
</dbReference>
<dbReference type="OrthoDB" id="1776574at2"/>
<dbReference type="InterPro" id="IPR036390">
    <property type="entry name" value="WH_DNA-bd_sf"/>
</dbReference>
<dbReference type="GO" id="GO:0000976">
    <property type="term" value="F:transcription cis-regulatory region binding"/>
    <property type="evidence" value="ECO:0007669"/>
    <property type="project" value="TreeGrafter"/>
</dbReference>
<dbReference type="SUPFAM" id="SSF46785">
    <property type="entry name" value="Winged helix' DNA-binding domain"/>
    <property type="match status" value="1"/>
</dbReference>
<dbReference type="SMART" id="SM00345">
    <property type="entry name" value="HTH_GNTR"/>
    <property type="match status" value="1"/>
</dbReference>
<dbReference type="Pfam" id="PF13377">
    <property type="entry name" value="Peripla_BP_3"/>
    <property type="match status" value="1"/>
</dbReference>
<dbReference type="InterPro" id="IPR028082">
    <property type="entry name" value="Peripla_BP_I"/>
</dbReference>
<dbReference type="InterPro" id="IPR000524">
    <property type="entry name" value="Tscrpt_reg_HTH_GntR"/>
</dbReference>
<feature type="domain" description="HTH gntR-type" evidence="5">
    <location>
        <begin position="5"/>
        <end position="73"/>
    </location>
</feature>
<name>A0A1M4WH81_9FIRM</name>
<dbReference type="CDD" id="cd06267">
    <property type="entry name" value="PBP1_LacI_sugar_binding-like"/>
    <property type="match status" value="1"/>
</dbReference>
<gene>
    <name evidence="6" type="ORF">SAMN02746064_01234</name>
</gene>
<dbReference type="PROSITE" id="PS50949">
    <property type="entry name" value="HTH_GNTR"/>
    <property type="match status" value="1"/>
</dbReference>